<gene>
    <name evidence="1" type="ORF">Ahy_A03g010173</name>
</gene>
<evidence type="ECO:0000313" key="2">
    <source>
        <dbReference type="Proteomes" id="UP000289738"/>
    </source>
</evidence>
<organism evidence="1 2">
    <name type="scientific">Arachis hypogaea</name>
    <name type="common">Peanut</name>
    <dbReference type="NCBI Taxonomy" id="3818"/>
    <lineage>
        <taxon>Eukaryota</taxon>
        <taxon>Viridiplantae</taxon>
        <taxon>Streptophyta</taxon>
        <taxon>Embryophyta</taxon>
        <taxon>Tracheophyta</taxon>
        <taxon>Spermatophyta</taxon>
        <taxon>Magnoliopsida</taxon>
        <taxon>eudicotyledons</taxon>
        <taxon>Gunneridae</taxon>
        <taxon>Pentapetalae</taxon>
        <taxon>rosids</taxon>
        <taxon>fabids</taxon>
        <taxon>Fabales</taxon>
        <taxon>Fabaceae</taxon>
        <taxon>Papilionoideae</taxon>
        <taxon>50 kb inversion clade</taxon>
        <taxon>dalbergioids sensu lato</taxon>
        <taxon>Dalbergieae</taxon>
        <taxon>Pterocarpus clade</taxon>
        <taxon>Arachis</taxon>
    </lineage>
</organism>
<accession>A0A445DLA7</accession>
<evidence type="ECO:0000313" key="1">
    <source>
        <dbReference type="EMBL" id="RYR64011.1"/>
    </source>
</evidence>
<sequence>MDDVYSSLGSLMFINIPGSDGVPGIFCSLLNVQWSTSSMLCTGLRKIHGKAIKALWRFN</sequence>
<proteinExistence type="predicted"/>
<protein>
    <submittedName>
        <fullName evidence="1">Uncharacterized protein</fullName>
    </submittedName>
</protein>
<comment type="caution">
    <text evidence="1">The sequence shown here is derived from an EMBL/GenBank/DDBJ whole genome shotgun (WGS) entry which is preliminary data.</text>
</comment>
<reference evidence="1 2" key="1">
    <citation type="submission" date="2019-01" db="EMBL/GenBank/DDBJ databases">
        <title>Sequencing of cultivated peanut Arachis hypogaea provides insights into genome evolution and oil improvement.</title>
        <authorList>
            <person name="Chen X."/>
        </authorList>
    </citation>
    <scope>NUCLEOTIDE SEQUENCE [LARGE SCALE GENOMIC DNA]</scope>
    <source>
        <strain evidence="2">cv. Fuhuasheng</strain>
        <tissue evidence="1">Leaves</tissue>
    </source>
</reference>
<dbReference type="Proteomes" id="UP000289738">
    <property type="component" value="Chromosome A03"/>
</dbReference>
<dbReference type="AlphaFoldDB" id="A0A445DLA7"/>
<dbReference type="EMBL" id="SDMP01000003">
    <property type="protein sequence ID" value="RYR64011.1"/>
    <property type="molecule type" value="Genomic_DNA"/>
</dbReference>
<keyword evidence="2" id="KW-1185">Reference proteome</keyword>
<name>A0A445DLA7_ARAHY</name>